<evidence type="ECO:0000256" key="9">
    <source>
        <dbReference type="RuleBase" id="RU361169"/>
    </source>
</evidence>
<dbReference type="GO" id="GO:0004650">
    <property type="term" value="F:polygalacturonase activity"/>
    <property type="evidence" value="ECO:0007669"/>
    <property type="project" value="InterPro"/>
</dbReference>
<dbReference type="GO" id="GO:0071555">
    <property type="term" value="P:cell wall organization"/>
    <property type="evidence" value="ECO:0007669"/>
    <property type="project" value="UniProtKB-KW"/>
</dbReference>
<comment type="similarity">
    <text evidence="2 9">Belongs to the glycosyl hydrolase 28 family.</text>
</comment>
<dbReference type="GO" id="GO:0005975">
    <property type="term" value="P:carbohydrate metabolic process"/>
    <property type="evidence" value="ECO:0007669"/>
    <property type="project" value="InterPro"/>
</dbReference>
<name>A0AAD5ZNU4_9POAL</name>
<dbReference type="Proteomes" id="UP001210211">
    <property type="component" value="Unassembled WGS sequence"/>
</dbReference>
<evidence type="ECO:0000256" key="8">
    <source>
        <dbReference type="PROSITE-ProRule" id="PRU10052"/>
    </source>
</evidence>
<dbReference type="AlphaFoldDB" id="A0AAD5ZNU4"/>
<comment type="subcellular location">
    <subcellularLocation>
        <location evidence="1">Secreted</location>
        <location evidence="1">Cell wall</location>
    </subcellularLocation>
</comment>
<evidence type="ECO:0000256" key="1">
    <source>
        <dbReference type="ARBA" id="ARBA00004191"/>
    </source>
</evidence>
<dbReference type="Pfam" id="PF00295">
    <property type="entry name" value="Glyco_hydro_28"/>
    <property type="match status" value="1"/>
</dbReference>
<evidence type="ECO:0008006" key="13">
    <source>
        <dbReference type="Google" id="ProtNLM"/>
    </source>
</evidence>
<accession>A0AAD5ZNU4</accession>
<sequence length="345" mass="37622">MIIKKLLEISILFLFAKSAMAGKTYNVLNYKARGDGKSDDTNIDGNITAPNKIWTNERTSLLSFAGINDLNIGGNGTIDGQGAVWWQCNQCKKPFLLAFDTCKNLFVGDIRLINSPSKHLTFNKCTNVSVDWIRITAPGDSPNTDGIVMQGTQHIQITRSIIGTGDDCIAILTGSNDIKINRCTCGPSHGISIGSLGGGYTEANVERIHVSNCLIFNSMTGVRIKTWQGGYGYARDITFEAIKVAHVDTPIVIDQSYMSQRTLQQKAVAISNIRFMKIYGTSTQTEAVKIECSPTSPCTGVTFSNIALYKEGQDRKVSAICENAYGTTNGMIVPSLRILRKSKVL</sequence>
<evidence type="ECO:0000256" key="2">
    <source>
        <dbReference type="ARBA" id="ARBA00008834"/>
    </source>
</evidence>
<evidence type="ECO:0000313" key="12">
    <source>
        <dbReference type="Proteomes" id="UP001210211"/>
    </source>
</evidence>
<comment type="caution">
    <text evidence="11">The sequence shown here is derived from an EMBL/GenBank/DDBJ whole genome shotgun (WGS) entry which is preliminary data.</text>
</comment>
<evidence type="ECO:0000256" key="10">
    <source>
        <dbReference type="SAM" id="SignalP"/>
    </source>
</evidence>
<evidence type="ECO:0000256" key="4">
    <source>
        <dbReference type="ARBA" id="ARBA00022525"/>
    </source>
</evidence>
<feature type="chain" id="PRO_5042268387" description="Polygalacturonase At3g15720" evidence="10">
    <location>
        <begin position="22"/>
        <end position="345"/>
    </location>
</feature>
<gene>
    <name evidence="11" type="ORF">LUZ61_004928</name>
</gene>
<evidence type="ECO:0000256" key="3">
    <source>
        <dbReference type="ARBA" id="ARBA00022512"/>
    </source>
</evidence>
<organism evidence="11 12">
    <name type="scientific">Rhynchospora tenuis</name>
    <dbReference type="NCBI Taxonomy" id="198213"/>
    <lineage>
        <taxon>Eukaryota</taxon>
        <taxon>Viridiplantae</taxon>
        <taxon>Streptophyta</taxon>
        <taxon>Embryophyta</taxon>
        <taxon>Tracheophyta</taxon>
        <taxon>Spermatophyta</taxon>
        <taxon>Magnoliopsida</taxon>
        <taxon>Liliopsida</taxon>
        <taxon>Poales</taxon>
        <taxon>Cyperaceae</taxon>
        <taxon>Cyperoideae</taxon>
        <taxon>Rhynchosporeae</taxon>
        <taxon>Rhynchospora</taxon>
    </lineage>
</organism>
<protein>
    <recommendedName>
        <fullName evidence="13">Polygalacturonase At3g15720</fullName>
    </recommendedName>
</protein>
<dbReference type="InterPro" id="IPR012334">
    <property type="entry name" value="Pectin_lyas_fold"/>
</dbReference>
<keyword evidence="10" id="KW-0732">Signal</keyword>
<feature type="active site" evidence="8">
    <location>
        <position position="189"/>
    </location>
</feature>
<keyword evidence="3" id="KW-0134">Cell wall</keyword>
<dbReference type="EMBL" id="JAMRDG010000001">
    <property type="protein sequence ID" value="KAJ3701223.1"/>
    <property type="molecule type" value="Genomic_DNA"/>
</dbReference>
<reference evidence="11 12" key="1">
    <citation type="journal article" date="2022" name="Cell">
        <title>Repeat-based holocentromeres influence genome architecture and karyotype evolution.</title>
        <authorList>
            <person name="Hofstatter P.G."/>
            <person name="Thangavel G."/>
            <person name="Lux T."/>
            <person name="Neumann P."/>
            <person name="Vondrak T."/>
            <person name="Novak P."/>
            <person name="Zhang M."/>
            <person name="Costa L."/>
            <person name="Castellani M."/>
            <person name="Scott A."/>
            <person name="Toegelov H."/>
            <person name="Fuchs J."/>
            <person name="Mata-Sucre Y."/>
            <person name="Dias Y."/>
            <person name="Vanzela A.L.L."/>
            <person name="Huettel B."/>
            <person name="Almeida C.C.S."/>
            <person name="Simkova H."/>
            <person name="Souza G."/>
            <person name="Pedrosa-Harand A."/>
            <person name="Macas J."/>
            <person name="Mayer K.F.X."/>
            <person name="Houben A."/>
            <person name="Marques A."/>
        </authorList>
    </citation>
    <scope>NUCLEOTIDE SEQUENCE [LARGE SCALE GENOMIC DNA]</scope>
    <source>
        <strain evidence="11">RhyTen1mFocal</strain>
    </source>
</reference>
<evidence type="ECO:0000256" key="5">
    <source>
        <dbReference type="ARBA" id="ARBA00022801"/>
    </source>
</evidence>
<keyword evidence="4" id="KW-0964">Secreted</keyword>
<keyword evidence="6 9" id="KW-0326">Glycosidase</keyword>
<keyword evidence="5 9" id="KW-0378">Hydrolase</keyword>
<dbReference type="InterPro" id="IPR011050">
    <property type="entry name" value="Pectin_lyase_fold/virulence"/>
</dbReference>
<dbReference type="PROSITE" id="PS00502">
    <property type="entry name" value="POLYGALACTURONASE"/>
    <property type="match status" value="1"/>
</dbReference>
<keyword evidence="12" id="KW-1185">Reference proteome</keyword>
<dbReference type="Gene3D" id="2.160.20.10">
    <property type="entry name" value="Single-stranded right-handed beta-helix, Pectin lyase-like"/>
    <property type="match status" value="1"/>
</dbReference>
<proteinExistence type="inferred from homology"/>
<feature type="signal peptide" evidence="10">
    <location>
        <begin position="1"/>
        <end position="21"/>
    </location>
</feature>
<evidence type="ECO:0000256" key="6">
    <source>
        <dbReference type="ARBA" id="ARBA00023295"/>
    </source>
</evidence>
<evidence type="ECO:0000313" key="11">
    <source>
        <dbReference type="EMBL" id="KAJ3701223.1"/>
    </source>
</evidence>
<dbReference type="InterPro" id="IPR000743">
    <property type="entry name" value="Glyco_hydro_28"/>
</dbReference>
<dbReference type="PANTHER" id="PTHR31375">
    <property type="match status" value="1"/>
</dbReference>
<dbReference type="SUPFAM" id="SSF51126">
    <property type="entry name" value="Pectin lyase-like"/>
    <property type="match status" value="1"/>
</dbReference>
<evidence type="ECO:0000256" key="7">
    <source>
        <dbReference type="ARBA" id="ARBA00023316"/>
    </source>
</evidence>
<keyword evidence="7" id="KW-0961">Cell wall biogenesis/degradation</keyword>